<keyword evidence="3" id="KW-0472">Membrane</keyword>
<feature type="transmembrane region" description="Helical" evidence="3">
    <location>
        <begin position="65"/>
        <end position="86"/>
    </location>
</feature>
<proteinExistence type="inferred from homology"/>
<comment type="similarity">
    <text evidence="2">Belongs to the CPA3 antiporters (TC 2.A.63) subunit G family.</text>
</comment>
<dbReference type="Pfam" id="PF03334">
    <property type="entry name" value="PhaG_MnhG_YufB"/>
    <property type="match status" value="1"/>
</dbReference>
<dbReference type="RefSeq" id="WP_230867317.1">
    <property type="nucleotide sequence ID" value="NZ_CP046640.1"/>
</dbReference>
<dbReference type="PANTHER" id="PTHR34703:SF1">
    <property type="entry name" value="ANTIPORTER SUBUNIT MNHG2-RELATED"/>
    <property type="match status" value="1"/>
</dbReference>
<evidence type="ECO:0000313" key="4">
    <source>
        <dbReference type="EMBL" id="QTL98917.1"/>
    </source>
</evidence>
<dbReference type="NCBIfam" id="TIGR01300">
    <property type="entry name" value="CPA3_mnhG_phaG"/>
    <property type="match status" value="1"/>
</dbReference>
<organism evidence="4 5">
    <name type="scientific">Iocasia fonsfrigidae</name>
    <dbReference type="NCBI Taxonomy" id="2682810"/>
    <lineage>
        <taxon>Bacteria</taxon>
        <taxon>Bacillati</taxon>
        <taxon>Bacillota</taxon>
        <taxon>Clostridia</taxon>
        <taxon>Halanaerobiales</taxon>
        <taxon>Halanaerobiaceae</taxon>
        <taxon>Iocasia</taxon>
    </lineage>
</organism>
<accession>A0A8A7KJA9</accession>
<keyword evidence="3" id="KW-0812">Transmembrane</keyword>
<name>A0A8A7KJA9_9FIRM</name>
<keyword evidence="3" id="KW-1133">Transmembrane helix</keyword>
<feature type="transmembrane region" description="Helical" evidence="3">
    <location>
        <begin position="6"/>
        <end position="27"/>
    </location>
</feature>
<evidence type="ECO:0000256" key="1">
    <source>
        <dbReference type="ARBA" id="ARBA00004141"/>
    </source>
</evidence>
<dbReference type="Proteomes" id="UP000665020">
    <property type="component" value="Chromosome"/>
</dbReference>
<protein>
    <submittedName>
        <fullName evidence="4">Cation:proton antiporter</fullName>
    </submittedName>
</protein>
<evidence type="ECO:0000256" key="2">
    <source>
        <dbReference type="ARBA" id="ARBA00008404"/>
    </source>
</evidence>
<reference evidence="4" key="1">
    <citation type="submission" date="2019-12" db="EMBL/GenBank/DDBJ databases">
        <authorList>
            <person name="zhang j."/>
            <person name="sun C.M."/>
        </authorList>
    </citation>
    <scope>NUCLEOTIDE SEQUENCE</scope>
    <source>
        <strain evidence="4">NS-1</strain>
    </source>
</reference>
<keyword evidence="5" id="KW-1185">Reference proteome</keyword>
<dbReference type="AlphaFoldDB" id="A0A8A7KJA9"/>
<sequence length="114" mass="12705">MLIREIISYLLMGAGGVFAIITVIGLIRFPDVYIRIHAAAVVLTISAVLVTFGVAVYVWELFLSTKIILIGLFFLISNPMATHSIARSSYQQKVALPRVRSVDEYADYLERGEK</sequence>
<comment type="subcellular location">
    <subcellularLocation>
        <location evidence="1">Membrane</location>
        <topology evidence="1">Multi-pass membrane protein</topology>
    </subcellularLocation>
</comment>
<dbReference type="PANTHER" id="PTHR34703">
    <property type="entry name" value="ANTIPORTER SUBUNIT MNHG2-RELATED"/>
    <property type="match status" value="1"/>
</dbReference>
<dbReference type="GO" id="GO:0015385">
    <property type="term" value="F:sodium:proton antiporter activity"/>
    <property type="evidence" value="ECO:0007669"/>
    <property type="project" value="TreeGrafter"/>
</dbReference>
<feature type="transmembrane region" description="Helical" evidence="3">
    <location>
        <begin position="39"/>
        <end position="59"/>
    </location>
</feature>
<dbReference type="InterPro" id="IPR005133">
    <property type="entry name" value="PhaG_MnhG_YufB"/>
</dbReference>
<evidence type="ECO:0000256" key="3">
    <source>
        <dbReference type="SAM" id="Phobius"/>
    </source>
</evidence>
<evidence type="ECO:0000313" key="5">
    <source>
        <dbReference type="Proteomes" id="UP000665020"/>
    </source>
</evidence>
<gene>
    <name evidence="4" type="ORF">GM661_13570</name>
</gene>
<dbReference type="KEGG" id="ifn:GM661_13570"/>
<dbReference type="EMBL" id="CP046640">
    <property type="protein sequence ID" value="QTL98917.1"/>
    <property type="molecule type" value="Genomic_DNA"/>
</dbReference>